<accession>A0A6C0CN97</accession>
<dbReference type="Pfam" id="PF00565">
    <property type="entry name" value="SNase"/>
    <property type="match status" value="1"/>
</dbReference>
<dbReference type="InterPro" id="IPR002071">
    <property type="entry name" value="Thermonucl_AS"/>
</dbReference>
<name>A0A6C0CN97_9ZZZZ</name>
<dbReference type="GO" id="GO:0004518">
    <property type="term" value="F:nuclease activity"/>
    <property type="evidence" value="ECO:0007669"/>
    <property type="project" value="InterPro"/>
</dbReference>
<dbReference type="AlphaFoldDB" id="A0A6C0CN97"/>
<dbReference type="InterPro" id="IPR016071">
    <property type="entry name" value="Staphylococal_nuclease_OB-fold"/>
</dbReference>
<evidence type="ECO:0000259" key="1">
    <source>
        <dbReference type="PROSITE" id="PS50830"/>
    </source>
</evidence>
<dbReference type="SMART" id="SM00318">
    <property type="entry name" value="SNc"/>
    <property type="match status" value="1"/>
</dbReference>
<reference evidence="2" key="1">
    <citation type="journal article" date="2020" name="Nature">
        <title>Giant virus diversity and host interactions through global metagenomics.</title>
        <authorList>
            <person name="Schulz F."/>
            <person name="Roux S."/>
            <person name="Paez-Espino D."/>
            <person name="Jungbluth S."/>
            <person name="Walsh D.A."/>
            <person name="Denef V.J."/>
            <person name="McMahon K.D."/>
            <person name="Konstantinidis K.T."/>
            <person name="Eloe-Fadrosh E.A."/>
            <person name="Kyrpides N.C."/>
            <person name="Woyke T."/>
        </authorList>
    </citation>
    <scope>NUCLEOTIDE SEQUENCE</scope>
    <source>
        <strain evidence="2">GVMAG-M-3300021389-45</strain>
    </source>
</reference>
<dbReference type="PROSITE" id="PS01284">
    <property type="entry name" value="TNASE_2"/>
    <property type="match status" value="1"/>
</dbReference>
<dbReference type="PROSITE" id="PS50830">
    <property type="entry name" value="TNASE_3"/>
    <property type="match status" value="1"/>
</dbReference>
<protein>
    <recommendedName>
        <fullName evidence="1">TNase-like domain-containing protein</fullName>
    </recommendedName>
</protein>
<feature type="domain" description="TNase-like" evidence="1">
    <location>
        <begin position="12"/>
        <end position="157"/>
    </location>
</feature>
<dbReference type="EMBL" id="MN739457">
    <property type="protein sequence ID" value="QHT05592.1"/>
    <property type="molecule type" value="Genomic_DNA"/>
</dbReference>
<dbReference type="Gene3D" id="2.40.50.90">
    <property type="match status" value="1"/>
</dbReference>
<dbReference type="GO" id="GO:0003676">
    <property type="term" value="F:nucleic acid binding"/>
    <property type="evidence" value="ECO:0007669"/>
    <property type="project" value="InterPro"/>
</dbReference>
<proteinExistence type="predicted"/>
<dbReference type="SUPFAM" id="SSF50199">
    <property type="entry name" value="Staphylococcal nuclease"/>
    <property type="match status" value="1"/>
</dbReference>
<organism evidence="2">
    <name type="scientific">viral metagenome</name>
    <dbReference type="NCBI Taxonomy" id="1070528"/>
    <lineage>
        <taxon>unclassified sequences</taxon>
        <taxon>metagenomes</taxon>
        <taxon>organismal metagenomes</taxon>
    </lineage>
</organism>
<sequence>MSSYKSERCPFTYRVSSVGRIIDGDTIDVAIDLGFDVCTKQRIRLMGIDTPESRTSDKIEKVFGKQAKKVLKEWCMKAVASEKDDIDIELRCSESDPRDKYGRVLAEVWICEDDNWTNVNQWMCENGYAVPYLGQNKDDVAEQHERNRHKMVAKYGGDILVQLHGDNNSEIKSYIAEKYGQ</sequence>
<evidence type="ECO:0000313" key="2">
    <source>
        <dbReference type="EMBL" id="QHT05592.1"/>
    </source>
</evidence>
<dbReference type="InterPro" id="IPR035437">
    <property type="entry name" value="SNase_OB-fold_sf"/>
</dbReference>